<keyword evidence="3" id="KW-1185">Reference proteome</keyword>
<gene>
    <name evidence="2" type="ORF">EYF80_068403</name>
</gene>
<dbReference type="Proteomes" id="UP000314294">
    <property type="component" value="Unassembled WGS sequence"/>
</dbReference>
<proteinExistence type="predicted"/>
<reference evidence="2 3" key="1">
    <citation type="submission" date="2019-03" db="EMBL/GenBank/DDBJ databases">
        <title>First draft genome of Liparis tanakae, snailfish: a comprehensive survey of snailfish specific genes.</title>
        <authorList>
            <person name="Kim W."/>
            <person name="Song I."/>
            <person name="Jeong J.-H."/>
            <person name="Kim D."/>
            <person name="Kim S."/>
            <person name="Ryu S."/>
            <person name="Song J.Y."/>
            <person name="Lee S.K."/>
        </authorList>
    </citation>
    <scope>NUCLEOTIDE SEQUENCE [LARGE SCALE GENOMIC DNA]</scope>
    <source>
        <tissue evidence="2">Muscle</tissue>
    </source>
</reference>
<evidence type="ECO:0000256" key="1">
    <source>
        <dbReference type="SAM" id="MobiDB-lite"/>
    </source>
</evidence>
<dbReference type="AlphaFoldDB" id="A0A4Z2DYA7"/>
<feature type="compositionally biased region" description="Low complexity" evidence="1">
    <location>
        <begin position="1"/>
        <end position="20"/>
    </location>
</feature>
<evidence type="ECO:0000313" key="2">
    <source>
        <dbReference type="EMBL" id="TNN21486.1"/>
    </source>
</evidence>
<name>A0A4Z2DYA7_9TELE</name>
<evidence type="ECO:0000313" key="3">
    <source>
        <dbReference type="Proteomes" id="UP000314294"/>
    </source>
</evidence>
<protein>
    <submittedName>
        <fullName evidence="2">Uncharacterized protein</fullName>
    </submittedName>
</protein>
<feature type="region of interest" description="Disordered" evidence="1">
    <location>
        <begin position="1"/>
        <end position="36"/>
    </location>
</feature>
<comment type="caution">
    <text evidence="2">The sequence shown here is derived from an EMBL/GenBank/DDBJ whole genome shotgun (WGS) entry which is preliminary data.</text>
</comment>
<accession>A0A4Z2DYA7</accession>
<organism evidence="2 3">
    <name type="scientific">Liparis tanakae</name>
    <name type="common">Tanaka's snailfish</name>
    <dbReference type="NCBI Taxonomy" id="230148"/>
    <lineage>
        <taxon>Eukaryota</taxon>
        <taxon>Metazoa</taxon>
        <taxon>Chordata</taxon>
        <taxon>Craniata</taxon>
        <taxon>Vertebrata</taxon>
        <taxon>Euteleostomi</taxon>
        <taxon>Actinopterygii</taxon>
        <taxon>Neopterygii</taxon>
        <taxon>Teleostei</taxon>
        <taxon>Neoteleostei</taxon>
        <taxon>Acanthomorphata</taxon>
        <taxon>Eupercaria</taxon>
        <taxon>Perciformes</taxon>
        <taxon>Cottioidei</taxon>
        <taxon>Cottales</taxon>
        <taxon>Liparidae</taxon>
        <taxon>Liparis</taxon>
    </lineage>
</organism>
<dbReference type="EMBL" id="SRLO01027711">
    <property type="protein sequence ID" value="TNN21486.1"/>
    <property type="molecule type" value="Genomic_DNA"/>
</dbReference>
<sequence>MAVSDKASLSSSSSPVASRVTCQRGGRPRAQRSPLVISHMADIRHPIAADGSWTALSSRRTGGW</sequence>